<organism evidence="1">
    <name type="scientific">marine sediment metagenome</name>
    <dbReference type="NCBI Taxonomy" id="412755"/>
    <lineage>
        <taxon>unclassified sequences</taxon>
        <taxon>metagenomes</taxon>
        <taxon>ecological metagenomes</taxon>
    </lineage>
</organism>
<reference evidence="1" key="1">
    <citation type="journal article" date="2015" name="Nature">
        <title>Complex archaea that bridge the gap between prokaryotes and eukaryotes.</title>
        <authorList>
            <person name="Spang A."/>
            <person name="Saw J.H."/>
            <person name="Jorgensen S.L."/>
            <person name="Zaremba-Niedzwiedzka K."/>
            <person name="Martijn J."/>
            <person name="Lind A.E."/>
            <person name="van Eijk R."/>
            <person name="Schleper C."/>
            <person name="Guy L."/>
            <person name="Ettema T.J."/>
        </authorList>
    </citation>
    <scope>NUCLEOTIDE SEQUENCE</scope>
</reference>
<dbReference type="AlphaFoldDB" id="A0A0F9PC53"/>
<gene>
    <name evidence="1" type="ORF">LCGC14_0844690</name>
</gene>
<proteinExistence type="predicted"/>
<evidence type="ECO:0000313" key="1">
    <source>
        <dbReference type="EMBL" id="KKN29395.1"/>
    </source>
</evidence>
<comment type="caution">
    <text evidence="1">The sequence shown here is derived from an EMBL/GenBank/DDBJ whole genome shotgun (WGS) entry which is preliminary data.</text>
</comment>
<accession>A0A0F9PC53</accession>
<dbReference type="EMBL" id="LAZR01002491">
    <property type="protein sequence ID" value="KKN29395.1"/>
    <property type="molecule type" value="Genomic_DNA"/>
</dbReference>
<protein>
    <recommendedName>
        <fullName evidence="2">Type I restriction enzyme R protein N-terminal domain-containing protein</fullName>
    </recommendedName>
</protein>
<name>A0A0F9PC53_9ZZZZ</name>
<sequence>MRFIKPKYRSEANLQAEFYHQCHTVRLHPYLEYSYQGCRFDCVIIESDEIIAIIEVKSLPNAFNKQTQRQMEKYNYFSENTPVFLLTHNNQIHKIIGQIQQIRKARKKKACG</sequence>
<evidence type="ECO:0008006" key="2">
    <source>
        <dbReference type="Google" id="ProtNLM"/>
    </source>
</evidence>